<dbReference type="AlphaFoldDB" id="A0A8J5T346"/>
<proteinExistence type="predicted"/>
<evidence type="ECO:0000313" key="2">
    <source>
        <dbReference type="Proteomes" id="UP000729402"/>
    </source>
</evidence>
<sequence>MVAVEEICMAAYRWPMVASGEGLGGAHDANLCEENWSMKHRARGRRQRCLDWAQEGKPNGSGGMRQMGHG</sequence>
<evidence type="ECO:0000313" key="1">
    <source>
        <dbReference type="EMBL" id="KAG8079032.1"/>
    </source>
</evidence>
<reference evidence="1" key="1">
    <citation type="journal article" date="2021" name="bioRxiv">
        <title>Whole Genome Assembly and Annotation of Northern Wild Rice, Zizania palustris L., Supports a Whole Genome Duplication in the Zizania Genus.</title>
        <authorList>
            <person name="Haas M."/>
            <person name="Kono T."/>
            <person name="Macchietto M."/>
            <person name="Millas R."/>
            <person name="McGilp L."/>
            <person name="Shao M."/>
            <person name="Duquette J."/>
            <person name="Hirsch C.N."/>
            <person name="Kimball J."/>
        </authorList>
    </citation>
    <scope>NUCLEOTIDE SEQUENCE</scope>
    <source>
        <tissue evidence="1">Fresh leaf tissue</tissue>
    </source>
</reference>
<dbReference type="Proteomes" id="UP000729402">
    <property type="component" value="Unassembled WGS sequence"/>
</dbReference>
<protein>
    <submittedName>
        <fullName evidence="1">Uncharacterized protein</fullName>
    </submittedName>
</protein>
<gene>
    <name evidence="1" type="ORF">GUJ93_ZPchr0007g3338</name>
</gene>
<name>A0A8J5T346_ZIZPA</name>
<accession>A0A8J5T346</accession>
<dbReference type="EMBL" id="JAAALK010000282">
    <property type="protein sequence ID" value="KAG8079032.1"/>
    <property type="molecule type" value="Genomic_DNA"/>
</dbReference>
<reference evidence="1" key="2">
    <citation type="submission" date="2021-02" db="EMBL/GenBank/DDBJ databases">
        <authorList>
            <person name="Kimball J.A."/>
            <person name="Haas M.W."/>
            <person name="Macchietto M."/>
            <person name="Kono T."/>
            <person name="Duquette J."/>
            <person name="Shao M."/>
        </authorList>
    </citation>
    <scope>NUCLEOTIDE SEQUENCE</scope>
    <source>
        <tissue evidence="1">Fresh leaf tissue</tissue>
    </source>
</reference>
<keyword evidence="2" id="KW-1185">Reference proteome</keyword>
<organism evidence="1 2">
    <name type="scientific">Zizania palustris</name>
    <name type="common">Northern wild rice</name>
    <dbReference type="NCBI Taxonomy" id="103762"/>
    <lineage>
        <taxon>Eukaryota</taxon>
        <taxon>Viridiplantae</taxon>
        <taxon>Streptophyta</taxon>
        <taxon>Embryophyta</taxon>
        <taxon>Tracheophyta</taxon>
        <taxon>Spermatophyta</taxon>
        <taxon>Magnoliopsida</taxon>
        <taxon>Liliopsida</taxon>
        <taxon>Poales</taxon>
        <taxon>Poaceae</taxon>
        <taxon>BOP clade</taxon>
        <taxon>Oryzoideae</taxon>
        <taxon>Oryzeae</taxon>
        <taxon>Zizaniinae</taxon>
        <taxon>Zizania</taxon>
    </lineage>
</organism>
<comment type="caution">
    <text evidence="1">The sequence shown here is derived from an EMBL/GenBank/DDBJ whole genome shotgun (WGS) entry which is preliminary data.</text>
</comment>